<dbReference type="PANTHER" id="PTHR14398:SF0">
    <property type="entry name" value="ZINC FINGER PROTEIN SWM"/>
    <property type="match status" value="1"/>
</dbReference>
<evidence type="ECO:0000256" key="6">
    <source>
        <dbReference type="ARBA" id="ARBA00043866"/>
    </source>
</evidence>
<keyword evidence="13" id="KW-1185">Reference proteome</keyword>
<keyword evidence="2 8" id="KW-0479">Metal-binding</keyword>
<protein>
    <submittedName>
        <fullName evidence="12">Uncharacterized protein</fullName>
    </submittedName>
</protein>
<keyword evidence="3 8" id="KW-0863">Zinc-finger</keyword>
<dbReference type="Gene3D" id="3.30.70.330">
    <property type="match status" value="1"/>
</dbReference>
<proteinExistence type="predicted"/>
<feature type="region of interest" description="Disordered" evidence="9">
    <location>
        <begin position="495"/>
        <end position="522"/>
    </location>
</feature>
<dbReference type="InterPro" id="IPR000504">
    <property type="entry name" value="RRM_dom"/>
</dbReference>
<evidence type="ECO:0000256" key="3">
    <source>
        <dbReference type="ARBA" id="ARBA00022771"/>
    </source>
</evidence>
<dbReference type="InterPro" id="IPR045137">
    <property type="entry name" value="RBM26/27"/>
</dbReference>
<keyword evidence="5 7" id="KW-0694">RNA-binding</keyword>
<evidence type="ECO:0000256" key="9">
    <source>
        <dbReference type="SAM" id="MobiDB-lite"/>
    </source>
</evidence>
<dbReference type="GO" id="GO:0008270">
    <property type="term" value="F:zinc ion binding"/>
    <property type="evidence" value="ECO:0007669"/>
    <property type="project" value="UniProtKB-KW"/>
</dbReference>
<dbReference type="SUPFAM" id="SSF101233">
    <property type="entry name" value="PWI domain"/>
    <property type="match status" value="1"/>
</dbReference>
<evidence type="ECO:0000256" key="8">
    <source>
        <dbReference type="PROSITE-ProRule" id="PRU00723"/>
    </source>
</evidence>
<reference evidence="12" key="1">
    <citation type="submission" date="2020-11" db="EMBL/GenBank/DDBJ databases">
        <authorList>
            <consortium name="DOE Joint Genome Institute"/>
            <person name="Ahrendt S."/>
            <person name="Riley R."/>
            <person name="Andreopoulos W."/>
            <person name="Labutti K."/>
            <person name="Pangilinan J."/>
            <person name="Ruiz-Duenas F.J."/>
            <person name="Barrasa J.M."/>
            <person name="Sanchez-Garcia M."/>
            <person name="Camarero S."/>
            <person name="Miyauchi S."/>
            <person name="Serrano A."/>
            <person name="Linde D."/>
            <person name="Babiker R."/>
            <person name="Drula E."/>
            <person name="Ayuso-Fernandez I."/>
            <person name="Pacheco R."/>
            <person name="Padilla G."/>
            <person name="Ferreira P."/>
            <person name="Barriuso J."/>
            <person name="Kellner H."/>
            <person name="Castanera R."/>
            <person name="Alfaro M."/>
            <person name="Ramirez L."/>
            <person name="Pisabarro A.G."/>
            <person name="Kuo A."/>
            <person name="Tritt A."/>
            <person name="Lipzen A."/>
            <person name="He G."/>
            <person name="Yan M."/>
            <person name="Ng V."/>
            <person name="Cullen D."/>
            <person name="Martin F."/>
            <person name="Rosso M.-N."/>
            <person name="Henrissat B."/>
            <person name="Hibbett D."/>
            <person name="Martinez A.T."/>
            <person name="Grigoriev I.V."/>
        </authorList>
    </citation>
    <scope>NUCLEOTIDE SEQUENCE</scope>
    <source>
        <strain evidence="12">AH 40177</strain>
    </source>
</reference>
<dbReference type="Pfam" id="PF01480">
    <property type="entry name" value="PWI"/>
    <property type="match status" value="1"/>
</dbReference>
<feature type="compositionally biased region" description="Low complexity" evidence="9">
    <location>
        <begin position="304"/>
        <end position="327"/>
    </location>
</feature>
<dbReference type="InterPro" id="IPR036855">
    <property type="entry name" value="Znf_CCCH_sf"/>
</dbReference>
<feature type="zinc finger region" description="C3H1-type" evidence="8">
    <location>
        <begin position="180"/>
        <end position="208"/>
    </location>
</feature>
<dbReference type="GO" id="GO:0003723">
    <property type="term" value="F:RNA binding"/>
    <property type="evidence" value="ECO:0007669"/>
    <property type="project" value="UniProtKB-UniRule"/>
</dbReference>
<feature type="region of interest" description="Disordered" evidence="9">
    <location>
        <begin position="298"/>
        <end position="340"/>
    </location>
</feature>
<evidence type="ECO:0000256" key="5">
    <source>
        <dbReference type="ARBA" id="ARBA00022884"/>
    </source>
</evidence>
<dbReference type="GO" id="GO:0005634">
    <property type="term" value="C:nucleus"/>
    <property type="evidence" value="ECO:0007669"/>
    <property type="project" value="TreeGrafter"/>
</dbReference>
<dbReference type="Gene3D" id="4.10.1000.10">
    <property type="entry name" value="Zinc finger, CCCH-type"/>
    <property type="match status" value="1"/>
</dbReference>
<keyword evidence="4 8" id="KW-0862">Zinc</keyword>
<feature type="region of interest" description="Disordered" evidence="9">
    <location>
        <begin position="84"/>
        <end position="180"/>
    </location>
</feature>
<feature type="region of interest" description="Disordered" evidence="9">
    <location>
        <begin position="568"/>
        <end position="618"/>
    </location>
</feature>
<gene>
    <name evidence="12" type="ORF">BDP27DRAFT_1318062</name>
</gene>
<dbReference type="InterPro" id="IPR036483">
    <property type="entry name" value="PWI_dom_sf"/>
</dbReference>
<feature type="domain" description="C3H1-type" evidence="11">
    <location>
        <begin position="180"/>
        <end position="208"/>
    </location>
</feature>
<dbReference type="SUPFAM" id="SSF54928">
    <property type="entry name" value="RNA-binding domain, RBD"/>
    <property type="match status" value="1"/>
</dbReference>
<feature type="domain" description="RRM" evidence="10">
    <location>
        <begin position="400"/>
        <end position="472"/>
    </location>
</feature>
<organism evidence="12 13">
    <name type="scientific">Rhodocollybia butyracea</name>
    <dbReference type="NCBI Taxonomy" id="206335"/>
    <lineage>
        <taxon>Eukaryota</taxon>
        <taxon>Fungi</taxon>
        <taxon>Dikarya</taxon>
        <taxon>Basidiomycota</taxon>
        <taxon>Agaricomycotina</taxon>
        <taxon>Agaricomycetes</taxon>
        <taxon>Agaricomycetidae</taxon>
        <taxon>Agaricales</taxon>
        <taxon>Marasmiineae</taxon>
        <taxon>Omphalotaceae</taxon>
        <taxon>Rhodocollybia</taxon>
    </lineage>
</organism>
<dbReference type="OrthoDB" id="443401at2759"/>
<dbReference type="PROSITE" id="PS50102">
    <property type="entry name" value="RRM"/>
    <property type="match status" value="1"/>
</dbReference>
<accession>A0A9P5Q1G2</accession>
<name>A0A9P5Q1G2_9AGAR</name>
<dbReference type="SMART" id="SM00356">
    <property type="entry name" value="ZnF_C3H1"/>
    <property type="match status" value="1"/>
</dbReference>
<feature type="region of interest" description="Disordered" evidence="9">
    <location>
        <begin position="635"/>
        <end position="681"/>
    </location>
</feature>
<dbReference type="CDD" id="cd12257">
    <property type="entry name" value="RRM1_RBM26_like"/>
    <property type="match status" value="1"/>
</dbReference>
<evidence type="ECO:0000259" key="11">
    <source>
        <dbReference type="PROSITE" id="PS50103"/>
    </source>
</evidence>
<evidence type="ECO:0000256" key="4">
    <source>
        <dbReference type="ARBA" id="ARBA00022833"/>
    </source>
</evidence>
<dbReference type="PROSITE" id="PS50103">
    <property type="entry name" value="ZF_C3H1"/>
    <property type="match status" value="1"/>
</dbReference>
<dbReference type="InterPro" id="IPR035979">
    <property type="entry name" value="RBD_domain_sf"/>
</dbReference>
<evidence type="ECO:0000256" key="2">
    <source>
        <dbReference type="ARBA" id="ARBA00022723"/>
    </source>
</evidence>
<feature type="compositionally biased region" description="Low complexity" evidence="9">
    <location>
        <begin position="98"/>
        <end position="113"/>
    </location>
</feature>
<comment type="function">
    <text evidence="6">May be involved in the turnover of nuclear polyadenylated (pA+) RNA.</text>
</comment>
<keyword evidence="1" id="KW-0507">mRNA processing</keyword>
<dbReference type="EMBL" id="JADNRY010000016">
    <property type="protein sequence ID" value="KAF9073733.1"/>
    <property type="molecule type" value="Genomic_DNA"/>
</dbReference>
<dbReference type="Proteomes" id="UP000772434">
    <property type="component" value="Unassembled WGS sequence"/>
</dbReference>
<dbReference type="SUPFAM" id="SSF90229">
    <property type="entry name" value="CCCH zinc finger"/>
    <property type="match status" value="1"/>
</dbReference>
<feature type="region of interest" description="Disordered" evidence="9">
    <location>
        <begin position="371"/>
        <end position="393"/>
    </location>
</feature>
<dbReference type="InterPro" id="IPR000571">
    <property type="entry name" value="Znf_CCCH"/>
</dbReference>
<dbReference type="GO" id="GO:0006397">
    <property type="term" value="P:mRNA processing"/>
    <property type="evidence" value="ECO:0007669"/>
    <property type="project" value="UniProtKB-KW"/>
</dbReference>
<dbReference type="AlphaFoldDB" id="A0A9P5Q1G2"/>
<evidence type="ECO:0000259" key="10">
    <source>
        <dbReference type="PROSITE" id="PS50102"/>
    </source>
</evidence>
<dbReference type="Gene3D" id="1.20.1390.10">
    <property type="entry name" value="PWI domain"/>
    <property type="match status" value="1"/>
</dbReference>
<evidence type="ECO:0000313" key="13">
    <source>
        <dbReference type="Proteomes" id="UP000772434"/>
    </source>
</evidence>
<dbReference type="PANTHER" id="PTHR14398">
    <property type="entry name" value="RNA RECOGNITION RRM/RNP DOMAIN"/>
    <property type="match status" value="1"/>
</dbReference>
<comment type="caution">
    <text evidence="12">The sequence shown here is derived from an EMBL/GenBank/DDBJ whole genome shotgun (WGS) entry which is preliminary data.</text>
</comment>
<dbReference type="InterPro" id="IPR012677">
    <property type="entry name" value="Nucleotide-bd_a/b_plait_sf"/>
</dbReference>
<feature type="compositionally biased region" description="Basic and acidic residues" evidence="9">
    <location>
        <begin position="584"/>
        <end position="606"/>
    </location>
</feature>
<sequence>MIFDQANAPHLKPWLVRTLEPICDAEPGALADYILALLKHNVPELEMKKELQSQLEEFLEKECTPFIDTLFTALRSKSYLPYEASPTVSGKPDPGIPIPLDALLSSPSISSSPEGSRKRSLENPEPGSRPPAKGPRLEGQFSRHSNGRGAPDSRTGGWSNKGGRPNGMGPMNGQPAYQPPDQKKICRDYYNLGFCSRGALCKFSHGEDALIPDQLYMNGGPMLMPMFNGIGMGAGPTAAYDPREARMDMRLLGNGRNAQARPAVLPRMQQEEGSSKVVHSSNVSGELPVIQDLTPEVPLNAVTPNPATHSAHSSSTSSVIPSPNPTSLQGPSYIPNALSTPSSFMQDTDMEMAPPGLPPMGAWRGRVTGRGAGRAMGRGRQPGAFNGDHASFSPEKRKDKTLVLEKIPEDKLSLSQVNDWFTRFGTVTNVAIDQGQKKALISFSTHEEAHAAWKSEDAVFNNRFVKVFWHRPMEGHGEAGRRALAASAPVLAKASTNEASLSSSETTSTSAPPRKASVSSTATALAAKQQLLEQQIAEQKSLMASLSTASSPEEKKQIMDRFKQLDGEMKAASSTSPVPPKAPTVDDKLQKERERLDKELDLRSSDADASPEGAETTEDLQVKLARLKAEAASLGISDDPHTPSYSAAPYRGYRGRGRGSRGTYFRGGPRGGPPRTHMSLDNRPKKLLVKGASSETEQALRDWYETTGQMESVTQTDSGDMIVSFRTRPAAEQGLAKGTSIPMIGSVQVSWFTGAQPSLSASKTDSQVVDSTFKASLKVDSIDPESSTHSVEEVEDVVASGWGREDDGMGM</sequence>
<evidence type="ECO:0000256" key="7">
    <source>
        <dbReference type="PROSITE-ProRule" id="PRU00176"/>
    </source>
</evidence>
<evidence type="ECO:0000313" key="12">
    <source>
        <dbReference type="EMBL" id="KAF9073733.1"/>
    </source>
</evidence>
<dbReference type="InterPro" id="IPR002483">
    <property type="entry name" value="PWI_dom"/>
</dbReference>
<evidence type="ECO:0000256" key="1">
    <source>
        <dbReference type="ARBA" id="ARBA00022664"/>
    </source>
</evidence>
<dbReference type="Pfam" id="PF00642">
    <property type="entry name" value="zf-CCCH"/>
    <property type="match status" value="1"/>
</dbReference>